<feature type="chain" id="PRO_5014967134" evidence="1">
    <location>
        <begin position="21"/>
        <end position="112"/>
    </location>
</feature>
<dbReference type="AlphaFoldDB" id="A0A2M4DQP9"/>
<proteinExistence type="predicted"/>
<accession>A0A2M4DQP9</accession>
<name>A0A2M4DQP9_ANODA</name>
<dbReference type="EMBL" id="GGFL01015699">
    <property type="protein sequence ID" value="MBW79877.1"/>
    <property type="molecule type" value="Transcribed_RNA"/>
</dbReference>
<sequence>MVVVTITVAASWPLLPLTLPACLRRISRMAGMGVVVPLERFPLHSVQIIRRRSVSLQRLCWPDQPRPSHQFLSRRHSVSVVNTNESILPHLGEQPLGGMASLVAGGADRGRG</sequence>
<organism evidence="2">
    <name type="scientific">Anopheles darlingi</name>
    <name type="common">Mosquito</name>
    <dbReference type="NCBI Taxonomy" id="43151"/>
    <lineage>
        <taxon>Eukaryota</taxon>
        <taxon>Metazoa</taxon>
        <taxon>Ecdysozoa</taxon>
        <taxon>Arthropoda</taxon>
        <taxon>Hexapoda</taxon>
        <taxon>Insecta</taxon>
        <taxon>Pterygota</taxon>
        <taxon>Neoptera</taxon>
        <taxon>Endopterygota</taxon>
        <taxon>Diptera</taxon>
        <taxon>Nematocera</taxon>
        <taxon>Culicoidea</taxon>
        <taxon>Culicidae</taxon>
        <taxon>Anophelinae</taxon>
        <taxon>Anopheles</taxon>
    </lineage>
</organism>
<protein>
    <submittedName>
        <fullName evidence="2">Putative secreted protein</fullName>
    </submittedName>
</protein>
<evidence type="ECO:0000313" key="2">
    <source>
        <dbReference type="EMBL" id="MBW79877.1"/>
    </source>
</evidence>
<evidence type="ECO:0000256" key="1">
    <source>
        <dbReference type="SAM" id="SignalP"/>
    </source>
</evidence>
<reference evidence="2" key="1">
    <citation type="submission" date="2018-01" db="EMBL/GenBank/DDBJ databases">
        <title>An insight into the sialome of Amazonian anophelines.</title>
        <authorList>
            <person name="Ribeiro J.M."/>
            <person name="Scarpassa V."/>
            <person name="Calvo E."/>
        </authorList>
    </citation>
    <scope>NUCLEOTIDE SEQUENCE</scope>
</reference>
<keyword evidence="1" id="KW-0732">Signal</keyword>
<feature type="signal peptide" evidence="1">
    <location>
        <begin position="1"/>
        <end position="20"/>
    </location>
</feature>